<dbReference type="Proteomes" id="UP000299102">
    <property type="component" value="Unassembled WGS sequence"/>
</dbReference>
<name>A0A4C1V473_EUMVA</name>
<organism evidence="1 2">
    <name type="scientific">Eumeta variegata</name>
    <name type="common">Bagworm moth</name>
    <name type="synonym">Eumeta japonica</name>
    <dbReference type="NCBI Taxonomy" id="151549"/>
    <lineage>
        <taxon>Eukaryota</taxon>
        <taxon>Metazoa</taxon>
        <taxon>Ecdysozoa</taxon>
        <taxon>Arthropoda</taxon>
        <taxon>Hexapoda</taxon>
        <taxon>Insecta</taxon>
        <taxon>Pterygota</taxon>
        <taxon>Neoptera</taxon>
        <taxon>Endopterygota</taxon>
        <taxon>Lepidoptera</taxon>
        <taxon>Glossata</taxon>
        <taxon>Ditrysia</taxon>
        <taxon>Tineoidea</taxon>
        <taxon>Psychidae</taxon>
        <taxon>Oiketicinae</taxon>
        <taxon>Eumeta</taxon>
    </lineage>
</organism>
<dbReference type="EMBL" id="BGZK01000275">
    <property type="protein sequence ID" value="GBP33571.1"/>
    <property type="molecule type" value="Genomic_DNA"/>
</dbReference>
<evidence type="ECO:0000313" key="1">
    <source>
        <dbReference type="EMBL" id="GBP33571.1"/>
    </source>
</evidence>
<keyword evidence="2" id="KW-1185">Reference proteome</keyword>
<reference evidence="1 2" key="1">
    <citation type="journal article" date="2019" name="Commun. Biol.">
        <title>The bagworm genome reveals a unique fibroin gene that provides high tensile strength.</title>
        <authorList>
            <person name="Kono N."/>
            <person name="Nakamura H."/>
            <person name="Ohtoshi R."/>
            <person name="Tomita M."/>
            <person name="Numata K."/>
            <person name="Arakawa K."/>
        </authorList>
    </citation>
    <scope>NUCLEOTIDE SEQUENCE [LARGE SCALE GENOMIC DNA]</scope>
</reference>
<dbReference type="AlphaFoldDB" id="A0A4C1V473"/>
<proteinExistence type="predicted"/>
<sequence length="73" mass="7572">MAVVPDALACADGLTCFAKGVTSASPDSRQGIDYLMGAMSCGGSGVIAGEWATGILTYWMKSNKSCYFTSVFC</sequence>
<gene>
    <name evidence="1" type="ORF">EVAR_28727_1</name>
</gene>
<accession>A0A4C1V473</accession>
<protein>
    <submittedName>
        <fullName evidence="1">Uncharacterized protein</fullName>
    </submittedName>
</protein>
<comment type="caution">
    <text evidence="1">The sequence shown here is derived from an EMBL/GenBank/DDBJ whole genome shotgun (WGS) entry which is preliminary data.</text>
</comment>
<evidence type="ECO:0000313" key="2">
    <source>
        <dbReference type="Proteomes" id="UP000299102"/>
    </source>
</evidence>